<dbReference type="AlphaFoldDB" id="A0A917C4E9"/>
<comment type="caution">
    <text evidence="1">The sequence shown here is derived from an EMBL/GenBank/DDBJ whole genome shotgun (WGS) entry which is preliminary data.</text>
</comment>
<evidence type="ECO:0008006" key="3">
    <source>
        <dbReference type="Google" id="ProtNLM"/>
    </source>
</evidence>
<evidence type="ECO:0000313" key="2">
    <source>
        <dbReference type="Proteomes" id="UP000632498"/>
    </source>
</evidence>
<dbReference type="PANTHER" id="PTHR36529:SF1">
    <property type="entry name" value="GLYCOSYLTRANSFERASE"/>
    <property type="match status" value="1"/>
</dbReference>
<dbReference type="NCBIfam" id="TIGR04282">
    <property type="entry name" value="glyco_like_cofC"/>
    <property type="match status" value="1"/>
</dbReference>
<accession>A0A917C4E9</accession>
<sequence length="200" mass="22814">MQKHLIIFAKNPRIGRVKTRLARDIGRVPAWVFYRRMLSLMTKRLSACKGWTTWLAISPDDAPKRCFPVQRVKWMKQGTGDLGARLGRPTQILPPGPFIVVGTDIPDIRPIHIHKAFRLLGHKDAVFGPCTDGGFWLVGLKRHGAKVNPYRKKVRWSHPETLQDCLANLKTAKVGFIDVLDDIDTLNDLEKWQDKERGAF</sequence>
<keyword evidence="2" id="KW-1185">Reference proteome</keyword>
<dbReference type="SUPFAM" id="SSF53448">
    <property type="entry name" value="Nucleotide-diphospho-sugar transferases"/>
    <property type="match status" value="1"/>
</dbReference>
<proteinExistence type="predicted"/>
<reference evidence="1" key="2">
    <citation type="submission" date="2020-09" db="EMBL/GenBank/DDBJ databases">
        <authorList>
            <person name="Sun Q."/>
            <person name="Zhou Y."/>
        </authorList>
    </citation>
    <scope>NUCLEOTIDE SEQUENCE</scope>
    <source>
        <strain evidence="1">CGMCC 1.15254</strain>
    </source>
</reference>
<evidence type="ECO:0000313" key="1">
    <source>
        <dbReference type="EMBL" id="GGF71855.1"/>
    </source>
</evidence>
<dbReference type="InterPro" id="IPR018641">
    <property type="entry name" value="Trfase_1_rSAM/seldom-assoc"/>
</dbReference>
<dbReference type="PANTHER" id="PTHR36529">
    <property type="entry name" value="SLL1095 PROTEIN"/>
    <property type="match status" value="1"/>
</dbReference>
<dbReference type="Proteomes" id="UP000632498">
    <property type="component" value="Unassembled WGS sequence"/>
</dbReference>
<dbReference type="Gene3D" id="3.90.550.10">
    <property type="entry name" value="Spore Coat Polysaccharide Biosynthesis Protein SpsA, Chain A"/>
    <property type="match status" value="1"/>
</dbReference>
<gene>
    <name evidence="1" type="ORF">GCM10011332_27260</name>
</gene>
<dbReference type="InterPro" id="IPR029044">
    <property type="entry name" value="Nucleotide-diphossugar_trans"/>
</dbReference>
<reference evidence="1" key="1">
    <citation type="journal article" date="2014" name="Int. J. Syst. Evol. Microbiol.">
        <title>Complete genome sequence of Corynebacterium casei LMG S-19264T (=DSM 44701T), isolated from a smear-ripened cheese.</title>
        <authorList>
            <consortium name="US DOE Joint Genome Institute (JGI-PGF)"/>
            <person name="Walter F."/>
            <person name="Albersmeier A."/>
            <person name="Kalinowski J."/>
            <person name="Ruckert C."/>
        </authorList>
    </citation>
    <scope>NUCLEOTIDE SEQUENCE</scope>
    <source>
        <strain evidence="1">CGMCC 1.15254</strain>
    </source>
</reference>
<name>A0A917C4E9_9PROT</name>
<organism evidence="1 2">
    <name type="scientific">Terasakiella brassicae</name>
    <dbReference type="NCBI Taxonomy" id="1634917"/>
    <lineage>
        <taxon>Bacteria</taxon>
        <taxon>Pseudomonadati</taxon>
        <taxon>Pseudomonadota</taxon>
        <taxon>Alphaproteobacteria</taxon>
        <taxon>Rhodospirillales</taxon>
        <taxon>Terasakiellaceae</taxon>
        <taxon>Terasakiella</taxon>
    </lineage>
</organism>
<dbReference type="EMBL" id="BMHV01000023">
    <property type="protein sequence ID" value="GGF71855.1"/>
    <property type="molecule type" value="Genomic_DNA"/>
</dbReference>
<dbReference type="Pfam" id="PF09837">
    <property type="entry name" value="DUF2064"/>
    <property type="match status" value="1"/>
</dbReference>
<protein>
    <recommendedName>
        <fullName evidence="3">Glycosyltransferase</fullName>
    </recommendedName>
</protein>
<dbReference type="RefSeq" id="WP_188666244.1">
    <property type="nucleotide sequence ID" value="NZ_BMHV01000023.1"/>
</dbReference>